<organism evidence="1 2">
    <name type="scientific">Rapidithrix thailandica</name>
    <dbReference type="NCBI Taxonomy" id="413964"/>
    <lineage>
        <taxon>Bacteria</taxon>
        <taxon>Pseudomonadati</taxon>
        <taxon>Bacteroidota</taxon>
        <taxon>Cytophagia</taxon>
        <taxon>Cytophagales</taxon>
        <taxon>Flammeovirgaceae</taxon>
        <taxon>Rapidithrix</taxon>
    </lineage>
</organism>
<evidence type="ECO:0000313" key="2">
    <source>
        <dbReference type="Proteomes" id="UP001403385"/>
    </source>
</evidence>
<dbReference type="Proteomes" id="UP001403385">
    <property type="component" value="Unassembled WGS sequence"/>
</dbReference>
<accession>A0AAW9SA46</accession>
<dbReference type="AlphaFoldDB" id="A0AAW9SA46"/>
<proteinExistence type="predicted"/>
<dbReference type="EMBL" id="JBDKWZ010000016">
    <property type="protein sequence ID" value="MEN7550778.1"/>
    <property type="molecule type" value="Genomic_DNA"/>
</dbReference>
<keyword evidence="2" id="KW-1185">Reference proteome</keyword>
<name>A0AAW9SA46_9BACT</name>
<reference evidence="1 2" key="1">
    <citation type="submission" date="2024-04" db="EMBL/GenBank/DDBJ databases">
        <title>Novel genus in family Flammeovirgaceae.</title>
        <authorList>
            <person name="Nguyen T.H."/>
            <person name="Vuong T.Q."/>
            <person name="Le H."/>
            <person name="Kim S.-G."/>
        </authorList>
    </citation>
    <scope>NUCLEOTIDE SEQUENCE [LARGE SCALE GENOMIC DNA]</scope>
    <source>
        <strain evidence="1 2">JCM 23209</strain>
    </source>
</reference>
<evidence type="ECO:0000313" key="1">
    <source>
        <dbReference type="EMBL" id="MEN7550778.1"/>
    </source>
</evidence>
<gene>
    <name evidence="1" type="ORF">AAG747_22850</name>
</gene>
<sequence>MKSIKKRLHQYCTRQVDDRILTAQKAIQAAREAANDESKSSMGDKYETGRAMMQLEQEKYAGQLSNAIQLKKVLEQINPEKQASAQVELGSLVKTNYGYLYLSVSLGQIALDDLQCFAVSPVSPIGKTCLGLQKGDTFTFNGRAYRLEEVG</sequence>
<dbReference type="RefSeq" id="WP_346823559.1">
    <property type="nucleotide sequence ID" value="NZ_JBDKWZ010000016.1"/>
</dbReference>
<protein>
    <submittedName>
        <fullName evidence="1">3-oxoacyl-ACP synthase</fullName>
    </submittedName>
</protein>
<comment type="caution">
    <text evidence="1">The sequence shown here is derived from an EMBL/GenBank/DDBJ whole genome shotgun (WGS) entry which is preliminary data.</text>
</comment>